<dbReference type="SMART" id="SM00028">
    <property type="entry name" value="TPR"/>
    <property type="match status" value="4"/>
</dbReference>
<evidence type="ECO:0000259" key="5">
    <source>
        <dbReference type="SMART" id="SM00862"/>
    </source>
</evidence>
<proteinExistence type="inferred from homology"/>
<accession>A0A919VJC5</accession>
<dbReference type="CDD" id="cd15831">
    <property type="entry name" value="BTAD"/>
    <property type="match status" value="1"/>
</dbReference>
<dbReference type="Proteomes" id="UP000681340">
    <property type="component" value="Unassembled WGS sequence"/>
</dbReference>
<name>A0A919VJC5_9ACTN</name>
<evidence type="ECO:0000256" key="4">
    <source>
        <dbReference type="ARBA" id="ARBA00023163"/>
    </source>
</evidence>
<dbReference type="SUPFAM" id="SSF48452">
    <property type="entry name" value="TPR-like"/>
    <property type="match status" value="3"/>
</dbReference>
<dbReference type="GO" id="GO:0006355">
    <property type="term" value="P:regulation of DNA-templated transcription"/>
    <property type="evidence" value="ECO:0007669"/>
    <property type="project" value="InterPro"/>
</dbReference>
<dbReference type="Gene3D" id="1.10.10.10">
    <property type="entry name" value="Winged helix-like DNA-binding domain superfamily/Winged helix DNA-binding domain"/>
    <property type="match status" value="1"/>
</dbReference>
<dbReference type="InterPro" id="IPR005158">
    <property type="entry name" value="BTAD"/>
</dbReference>
<dbReference type="PANTHER" id="PTHR35807">
    <property type="entry name" value="TRANSCRIPTIONAL REGULATOR REDD-RELATED"/>
    <property type="match status" value="1"/>
</dbReference>
<dbReference type="PANTHER" id="PTHR35807:SF1">
    <property type="entry name" value="TRANSCRIPTIONAL REGULATOR REDD"/>
    <property type="match status" value="1"/>
</dbReference>
<keyword evidence="3" id="KW-0238">DNA-binding</keyword>
<dbReference type="InterPro" id="IPR016032">
    <property type="entry name" value="Sig_transdc_resp-reg_C-effctor"/>
</dbReference>
<dbReference type="PRINTS" id="PR00364">
    <property type="entry name" value="DISEASERSIST"/>
</dbReference>
<reference evidence="7" key="1">
    <citation type="submission" date="2021-03" db="EMBL/GenBank/DDBJ databases">
        <title>Whole genome shotgun sequence of Actinoplanes auranticolor NBRC 12245.</title>
        <authorList>
            <person name="Komaki H."/>
            <person name="Tamura T."/>
        </authorList>
    </citation>
    <scope>NUCLEOTIDE SEQUENCE</scope>
    <source>
        <strain evidence="7">NBRC 12245</strain>
    </source>
</reference>
<dbReference type="SMART" id="SM01043">
    <property type="entry name" value="BTAD"/>
    <property type="match status" value="1"/>
</dbReference>
<organism evidence="7 8">
    <name type="scientific">Actinoplanes auranticolor</name>
    <dbReference type="NCBI Taxonomy" id="47988"/>
    <lineage>
        <taxon>Bacteria</taxon>
        <taxon>Bacillati</taxon>
        <taxon>Actinomycetota</taxon>
        <taxon>Actinomycetes</taxon>
        <taxon>Micromonosporales</taxon>
        <taxon>Micromonosporaceae</taxon>
        <taxon>Actinoplanes</taxon>
    </lineage>
</organism>
<dbReference type="Gene3D" id="3.40.50.300">
    <property type="entry name" value="P-loop containing nucleotide triphosphate hydrolases"/>
    <property type="match status" value="1"/>
</dbReference>
<dbReference type="Pfam" id="PF03704">
    <property type="entry name" value="BTAD"/>
    <property type="match status" value="1"/>
</dbReference>
<evidence type="ECO:0000313" key="8">
    <source>
        <dbReference type="Proteomes" id="UP000681340"/>
    </source>
</evidence>
<dbReference type="GO" id="GO:0000160">
    <property type="term" value="P:phosphorelay signal transduction system"/>
    <property type="evidence" value="ECO:0007669"/>
    <property type="project" value="InterPro"/>
</dbReference>
<keyword evidence="8" id="KW-1185">Reference proteome</keyword>
<dbReference type="InterPro" id="IPR036388">
    <property type="entry name" value="WH-like_DNA-bd_sf"/>
</dbReference>
<dbReference type="InterPro" id="IPR001867">
    <property type="entry name" value="OmpR/PhoB-type_DNA-bd"/>
</dbReference>
<dbReference type="Gene3D" id="1.25.40.10">
    <property type="entry name" value="Tetratricopeptide repeat domain"/>
    <property type="match status" value="2"/>
</dbReference>
<dbReference type="EMBL" id="BOQL01000011">
    <property type="protein sequence ID" value="GIM64445.1"/>
    <property type="molecule type" value="Genomic_DNA"/>
</dbReference>
<evidence type="ECO:0000256" key="3">
    <source>
        <dbReference type="ARBA" id="ARBA00023125"/>
    </source>
</evidence>
<comment type="similarity">
    <text evidence="1">Belongs to the AfsR/DnrI/RedD regulatory family.</text>
</comment>
<dbReference type="GO" id="GO:0003677">
    <property type="term" value="F:DNA binding"/>
    <property type="evidence" value="ECO:0007669"/>
    <property type="project" value="UniProtKB-KW"/>
</dbReference>
<dbReference type="InterPro" id="IPR027417">
    <property type="entry name" value="P-loop_NTPase"/>
</dbReference>
<evidence type="ECO:0000313" key="7">
    <source>
        <dbReference type="EMBL" id="GIM64445.1"/>
    </source>
</evidence>
<dbReference type="AlphaFoldDB" id="A0A919VJC5"/>
<keyword evidence="2" id="KW-0805">Transcription regulation</keyword>
<protein>
    <submittedName>
        <fullName evidence="7">SARP family transcriptional regulator</fullName>
    </submittedName>
</protein>
<dbReference type="InterPro" id="IPR051677">
    <property type="entry name" value="AfsR-DnrI-RedD_regulator"/>
</dbReference>
<dbReference type="InterPro" id="IPR019734">
    <property type="entry name" value="TPR_rpt"/>
</dbReference>
<dbReference type="Pfam" id="PF13424">
    <property type="entry name" value="TPR_12"/>
    <property type="match status" value="1"/>
</dbReference>
<dbReference type="SUPFAM" id="SSF52540">
    <property type="entry name" value="P-loop containing nucleoside triphosphate hydrolases"/>
    <property type="match status" value="1"/>
</dbReference>
<evidence type="ECO:0000256" key="2">
    <source>
        <dbReference type="ARBA" id="ARBA00023015"/>
    </source>
</evidence>
<feature type="domain" description="OmpR/PhoB-type" evidence="5">
    <location>
        <begin position="39"/>
        <end position="113"/>
    </location>
</feature>
<keyword evidence="4" id="KW-0804">Transcription</keyword>
<dbReference type="GO" id="GO:0043531">
    <property type="term" value="F:ADP binding"/>
    <property type="evidence" value="ECO:0007669"/>
    <property type="project" value="InterPro"/>
</dbReference>
<evidence type="ECO:0000259" key="6">
    <source>
        <dbReference type="SMART" id="SM01043"/>
    </source>
</evidence>
<dbReference type="SUPFAM" id="SSF46894">
    <property type="entry name" value="C-terminal effector domain of the bipartite response regulators"/>
    <property type="match status" value="1"/>
</dbReference>
<feature type="domain" description="Bacterial transcriptional activator" evidence="6">
    <location>
        <begin position="120"/>
        <end position="260"/>
    </location>
</feature>
<dbReference type="InterPro" id="IPR011990">
    <property type="entry name" value="TPR-like_helical_dom_sf"/>
</dbReference>
<sequence>MPDSGRAAGGGDWAGREGEPITVPADFRLLGEIDVSVGGRPVDIGHTKQRYVLAALAVEAGRCVPAGSLIERVWGADPPRRARETTRAYLCKLRQALEPWDAMIIRQAAGYLLAVDPLSVDVHRFRHLVATGRCGAEATAQEAYAAALRLWRGQPLGALDTPWAAQMRAELDRERQAAERDHIDLLLAGGGHAELLAPLTARAAADPFDERLAGQLILALYRSDRRADALAHYQRVRRQLADELGIDPGPSLRRLHEGILRTDTSLAAPRTGVTRQRATPQQLPSLPAAFTGRSDVLSRLDAVLLPGGSGRAGRVAVIHGPGGVGKTWLALRWAHDNAQRFTDGQLYVNLRGFDPGRDPLTSEAAVRGLLYGLGVTAAAVPPDPDSQVALYRSLVAGRRILLVLDDARTSSQVEPLLPGAASCATLITGRTGLADLVAGHSARPVPLAVIDEAESAQVLAGHLGAARIAGEPGATAELIRHCAGLPLALGIVAGRAALAPELPLAALAADLRESSARLDGLDTGGLRGNLRAVLAASVAAVRPEAAELFGRLGAAPGPDIALAAVRSLIGLSRAELMPSLRELIDAHLLQEHQPGRYRMHDLVRLYAVEAGGDPVPVRDRMLAYYAGTALTADRALDPTRDRPGHADAGSTAAEPARVVTDPLDAVVWFEHEHQVLLSCVAQAAECGADRQVLALVWGMTTYLERRGRWHDRAALQQAAVLAAVRLGDRGAEADARRGLAMAHIWLNAYDRAAGELDTARELFRAVGDPIGLAGAHRTTARMLGRQDRHADALVHDEHALTLFRAGHHRVGQATVLNAIGWHHAHLGRPEAAIENCRQALAIHEQLGNRFGRALTLDTLGMAHHVRADHGDALTCFGHAVAAFRSCGDRYQEADTLRRLGAVLLETGAVQDGCAAWRRAAVILGDLGHPDAEVVRRQLGEVTVAPVPAGLLSAS</sequence>
<gene>
    <name evidence="7" type="ORF">Aau02nite_10410</name>
</gene>
<dbReference type="SMART" id="SM00862">
    <property type="entry name" value="Trans_reg_C"/>
    <property type="match status" value="1"/>
</dbReference>
<comment type="caution">
    <text evidence="7">The sequence shown here is derived from an EMBL/GenBank/DDBJ whole genome shotgun (WGS) entry which is preliminary data.</text>
</comment>
<evidence type="ECO:0000256" key="1">
    <source>
        <dbReference type="ARBA" id="ARBA00005820"/>
    </source>
</evidence>